<name>A0A517TZ76_9BACT</name>
<feature type="transmembrane region" description="Helical" evidence="1">
    <location>
        <begin position="98"/>
        <end position="119"/>
    </location>
</feature>
<dbReference type="OrthoDB" id="209761at2"/>
<feature type="transmembrane region" description="Helical" evidence="1">
    <location>
        <begin position="41"/>
        <end position="62"/>
    </location>
</feature>
<keyword evidence="1" id="KW-1133">Transmembrane helix</keyword>
<evidence type="ECO:0000256" key="1">
    <source>
        <dbReference type="SAM" id="Phobius"/>
    </source>
</evidence>
<feature type="transmembrane region" description="Helical" evidence="1">
    <location>
        <begin position="188"/>
        <end position="213"/>
    </location>
</feature>
<sequence length="352" mass="39027">MPVFDQGYQHWSGTLSGHAWRWLAITRHGIRVALGNRWLKLALFVAWLPAIALAAVVCFWGLLEQQSALIQSLLPMLGFLDREMLLDPRAYRMEVWTLSYGYFMLTELRLAMVLILLVGPNLISQDLRYNALPLYLSRPLRRIDYFLGKWGVIVSFVGAVTVLPAIAAYVLGILFSLDVAIIKQTFPLLLASVCYGLIIAGSAGTLILALSALSRSSRYVAMFWLAVWIGSGVVSGVLLGIEHEARRHASRRLERGGSGGVTAPDVESTRADWRPLVSYTANLARVGEEMLGTPEAWDKLAKLRPGAERDMTRPRTSSAPTPWTWSAGVLAALFGLSVWILHRSVKSLDRLK</sequence>
<keyword evidence="3" id="KW-1185">Reference proteome</keyword>
<dbReference type="GO" id="GO:0005886">
    <property type="term" value="C:plasma membrane"/>
    <property type="evidence" value="ECO:0007669"/>
    <property type="project" value="UniProtKB-SubCell"/>
</dbReference>
<dbReference type="EMBL" id="CP036339">
    <property type="protein sequence ID" value="QDT73671.1"/>
    <property type="molecule type" value="Genomic_DNA"/>
</dbReference>
<proteinExistence type="predicted"/>
<gene>
    <name evidence="2" type="ORF">I41_28610</name>
</gene>
<dbReference type="Proteomes" id="UP000317909">
    <property type="component" value="Chromosome"/>
</dbReference>
<organism evidence="2 3">
    <name type="scientific">Lacipirellula limnantheis</name>
    <dbReference type="NCBI Taxonomy" id="2528024"/>
    <lineage>
        <taxon>Bacteria</taxon>
        <taxon>Pseudomonadati</taxon>
        <taxon>Planctomycetota</taxon>
        <taxon>Planctomycetia</taxon>
        <taxon>Pirellulales</taxon>
        <taxon>Lacipirellulaceae</taxon>
        <taxon>Lacipirellula</taxon>
    </lineage>
</organism>
<dbReference type="AlphaFoldDB" id="A0A517TZ76"/>
<keyword evidence="1" id="KW-0812">Transmembrane</keyword>
<accession>A0A517TZ76</accession>
<feature type="transmembrane region" description="Helical" evidence="1">
    <location>
        <begin position="323"/>
        <end position="342"/>
    </location>
</feature>
<dbReference type="GO" id="GO:0140359">
    <property type="term" value="F:ABC-type transporter activity"/>
    <property type="evidence" value="ECO:0007669"/>
    <property type="project" value="InterPro"/>
</dbReference>
<evidence type="ECO:0000313" key="3">
    <source>
        <dbReference type="Proteomes" id="UP000317909"/>
    </source>
</evidence>
<dbReference type="Pfam" id="PF12679">
    <property type="entry name" value="ABC2_membrane_2"/>
    <property type="match status" value="1"/>
</dbReference>
<feature type="transmembrane region" description="Helical" evidence="1">
    <location>
        <begin position="150"/>
        <end position="176"/>
    </location>
</feature>
<dbReference type="RefSeq" id="WP_145433231.1">
    <property type="nucleotide sequence ID" value="NZ_CP036339.1"/>
</dbReference>
<feature type="transmembrane region" description="Helical" evidence="1">
    <location>
        <begin position="219"/>
        <end position="241"/>
    </location>
</feature>
<evidence type="ECO:0000313" key="2">
    <source>
        <dbReference type="EMBL" id="QDT73671.1"/>
    </source>
</evidence>
<keyword evidence="1" id="KW-0472">Membrane</keyword>
<dbReference type="KEGG" id="llh:I41_28610"/>
<protein>
    <submittedName>
        <fullName evidence="2">ABC-2 family transporter protein</fullName>
    </submittedName>
</protein>
<reference evidence="2 3" key="1">
    <citation type="submission" date="2019-02" db="EMBL/GenBank/DDBJ databases">
        <title>Deep-cultivation of Planctomycetes and their phenomic and genomic characterization uncovers novel biology.</title>
        <authorList>
            <person name="Wiegand S."/>
            <person name="Jogler M."/>
            <person name="Boedeker C."/>
            <person name="Pinto D."/>
            <person name="Vollmers J."/>
            <person name="Rivas-Marin E."/>
            <person name="Kohn T."/>
            <person name="Peeters S.H."/>
            <person name="Heuer A."/>
            <person name="Rast P."/>
            <person name="Oberbeckmann S."/>
            <person name="Bunk B."/>
            <person name="Jeske O."/>
            <person name="Meyerdierks A."/>
            <person name="Storesund J.E."/>
            <person name="Kallscheuer N."/>
            <person name="Luecker S."/>
            <person name="Lage O.M."/>
            <person name="Pohl T."/>
            <person name="Merkel B.J."/>
            <person name="Hornburger P."/>
            <person name="Mueller R.-W."/>
            <person name="Bruemmer F."/>
            <person name="Labrenz M."/>
            <person name="Spormann A.M."/>
            <person name="Op den Camp H."/>
            <person name="Overmann J."/>
            <person name="Amann R."/>
            <person name="Jetten M.S.M."/>
            <person name="Mascher T."/>
            <person name="Medema M.H."/>
            <person name="Devos D.P."/>
            <person name="Kaster A.-K."/>
            <person name="Ovreas L."/>
            <person name="Rohde M."/>
            <person name="Galperin M.Y."/>
            <person name="Jogler C."/>
        </authorList>
    </citation>
    <scope>NUCLEOTIDE SEQUENCE [LARGE SCALE GENOMIC DNA]</scope>
    <source>
        <strain evidence="2 3">I41</strain>
    </source>
</reference>